<keyword evidence="3" id="KW-1185">Reference proteome</keyword>
<organism evidence="2 3">
    <name type="scientific">Desulfovibrio intestinalis</name>
    <dbReference type="NCBI Taxonomy" id="58621"/>
    <lineage>
        <taxon>Bacteria</taxon>
        <taxon>Pseudomonadati</taxon>
        <taxon>Thermodesulfobacteriota</taxon>
        <taxon>Desulfovibrionia</taxon>
        <taxon>Desulfovibrionales</taxon>
        <taxon>Desulfovibrionaceae</taxon>
        <taxon>Desulfovibrio</taxon>
    </lineage>
</organism>
<evidence type="ECO:0000313" key="3">
    <source>
        <dbReference type="Proteomes" id="UP000539075"/>
    </source>
</evidence>
<keyword evidence="1" id="KW-0472">Membrane</keyword>
<sequence length="30" mass="3670">MAMFRHIDSYQNQFIFVMLTKVIVAFSFWV</sequence>
<keyword evidence="1" id="KW-0812">Transmembrane</keyword>
<protein>
    <submittedName>
        <fullName evidence="2">Uncharacterized protein</fullName>
    </submittedName>
</protein>
<dbReference type="EMBL" id="JACHGO010000005">
    <property type="protein sequence ID" value="MBB5143672.1"/>
    <property type="molecule type" value="Genomic_DNA"/>
</dbReference>
<dbReference type="AlphaFoldDB" id="A0A7W8FHB1"/>
<feature type="transmembrane region" description="Helical" evidence="1">
    <location>
        <begin position="12"/>
        <end position="29"/>
    </location>
</feature>
<comment type="caution">
    <text evidence="2">The sequence shown here is derived from an EMBL/GenBank/DDBJ whole genome shotgun (WGS) entry which is preliminary data.</text>
</comment>
<dbReference type="Proteomes" id="UP000539075">
    <property type="component" value="Unassembled WGS sequence"/>
</dbReference>
<evidence type="ECO:0000313" key="2">
    <source>
        <dbReference type="EMBL" id="MBB5143672.1"/>
    </source>
</evidence>
<keyword evidence="1" id="KW-1133">Transmembrane helix</keyword>
<evidence type="ECO:0000256" key="1">
    <source>
        <dbReference type="SAM" id="Phobius"/>
    </source>
</evidence>
<reference evidence="2 3" key="1">
    <citation type="submission" date="2020-08" db="EMBL/GenBank/DDBJ databases">
        <title>Genomic Encyclopedia of Type Strains, Phase IV (KMG-IV): sequencing the most valuable type-strain genomes for metagenomic binning, comparative biology and taxonomic classification.</title>
        <authorList>
            <person name="Goeker M."/>
        </authorList>
    </citation>
    <scope>NUCLEOTIDE SEQUENCE [LARGE SCALE GENOMIC DNA]</scope>
    <source>
        <strain evidence="2 3">DSM 11275</strain>
    </source>
</reference>
<name>A0A7W8FHB1_9BACT</name>
<accession>A0A7W8FHB1</accession>
<gene>
    <name evidence="2" type="ORF">HNQ38_001772</name>
</gene>
<proteinExistence type="predicted"/>